<dbReference type="GO" id="GO:0016491">
    <property type="term" value="F:oxidoreductase activity"/>
    <property type="evidence" value="ECO:0007669"/>
    <property type="project" value="InterPro"/>
</dbReference>
<accession>A0A955L538</accession>
<gene>
    <name evidence="2" type="ORF">KC909_01820</name>
</gene>
<dbReference type="InterPro" id="IPR050415">
    <property type="entry name" value="MRET"/>
</dbReference>
<protein>
    <submittedName>
        <fullName evidence="2">FAD-dependent oxidoreductase</fullName>
    </submittedName>
</protein>
<dbReference type="AlphaFoldDB" id="A0A955L538"/>
<dbReference type="PRINTS" id="PR00410">
    <property type="entry name" value="PHEHYDRXLASE"/>
</dbReference>
<dbReference type="PROSITE" id="PS51384">
    <property type="entry name" value="FAD_FR"/>
    <property type="match status" value="1"/>
</dbReference>
<reference evidence="2" key="1">
    <citation type="submission" date="2020-04" db="EMBL/GenBank/DDBJ databases">
        <authorList>
            <person name="Zhang T."/>
        </authorList>
    </citation>
    <scope>NUCLEOTIDE SEQUENCE</scope>
    <source>
        <strain evidence="2">HKST-UBA14</strain>
    </source>
</reference>
<proteinExistence type="predicted"/>
<dbReference type="SUPFAM" id="SSF52343">
    <property type="entry name" value="Ferredoxin reductase-like, C-terminal NADP-linked domain"/>
    <property type="match status" value="1"/>
</dbReference>
<dbReference type="SUPFAM" id="SSF63380">
    <property type="entry name" value="Riboflavin synthase domain-like"/>
    <property type="match status" value="1"/>
</dbReference>
<evidence type="ECO:0000259" key="1">
    <source>
        <dbReference type="PROSITE" id="PS51384"/>
    </source>
</evidence>
<dbReference type="Gene3D" id="3.40.50.80">
    <property type="entry name" value="Nucleotide-binding domain of ferredoxin-NADP reductase (FNR) module"/>
    <property type="match status" value="1"/>
</dbReference>
<dbReference type="Gene3D" id="2.40.30.10">
    <property type="entry name" value="Translation factors"/>
    <property type="match status" value="1"/>
</dbReference>
<reference evidence="2" key="2">
    <citation type="journal article" date="2021" name="Microbiome">
        <title>Successional dynamics and alternative stable states in a saline activated sludge microbial community over 9 years.</title>
        <authorList>
            <person name="Wang Y."/>
            <person name="Ye J."/>
            <person name="Ju F."/>
            <person name="Liu L."/>
            <person name="Boyd J.A."/>
            <person name="Deng Y."/>
            <person name="Parks D.H."/>
            <person name="Jiang X."/>
            <person name="Yin X."/>
            <person name="Woodcroft B.J."/>
            <person name="Tyson G.W."/>
            <person name="Hugenholtz P."/>
            <person name="Polz M.F."/>
            <person name="Zhang T."/>
        </authorList>
    </citation>
    <scope>NUCLEOTIDE SEQUENCE</scope>
    <source>
        <strain evidence="2">HKST-UBA14</strain>
    </source>
</reference>
<evidence type="ECO:0000313" key="2">
    <source>
        <dbReference type="EMBL" id="MCA9383079.1"/>
    </source>
</evidence>
<feature type="domain" description="FAD-binding FR-type" evidence="1">
    <location>
        <begin position="3"/>
        <end position="101"/>
    </location>
</feature>
<dbReference type="InterPro" id="IPR001709">
    <property type="entry name" value="Flavoprot_Pyr_Nucl_cyt_Rdtase"/>
</dbReference>
<dbReference type="PANTHER" id="PTHR47354">
    <property type="entry name" value="NADH OXIDOREDUCTASE HCR"/>
    <property type="match status" value="1"/>
</dbReference>
<dbReference type="InterPro" id="IPR001433">
    <property type="entry name" value="OxRdtase_FAD/NAD-bd"/>
</dbReference>
<dbReference type="InterPro" id="IPR017927">
    <property type="entry name" value="FAD-bd_FR_type"/>
</dbReference>
<sequence length="232" mass="26420">MAVQNLTLKVTDKQEIAHDTYLVRIANVNDEPLDFQPGQFATILVAPNTRRSYSIASVPGEAFIDLIADTVAGGPGSQFFENIKVEDEVQFLFPLGNFTYQSNSKPAYFFATGTGLVPFLSMIKFALEQEQSNREIHLFIGFRHEEGVFYESVLEELASKYENFNYTLTVSQPSDAWQGNKGRITEYYQDMIKENADIDCYICGSRNMIEDVQTKLLAKNIAKEQIHFEQFY</sequence>
<dbReference type="InterPro" id="IPR039261">
    <property type="entry name" value="FNR_nucleotide-bd"/>
</dbReference>
<dbReference type="PANTHER" id="PTHR47354:SF5">
    <property type="entry name" value="PROTEIN RFBI"/>
    <property type="match status" value="1"/>
</dbReference>
<dbReference type="Pfam" id="PF00970">
    <property type="entry name" value="FAD_binding_6"/>
    <property type="match status" value="1"/>
</dbReference>
<dbReference type="PRINTS" id="PR00371">
    <property type="entry name" value="FPNCR"/>
</dbReference>
<dbReference type="CDD" id="cd00322">
    <property type="entry name" value="FNR_like"/>
    <property type="match status" value="1"/>
</dbReference>
<dbReference type="Pfam" id="PF00175">
    <property type="entry name" value="NAD_binding_1"/>
    <property type="match status" value="1"/>
</dbReference>
<dbReference type="InterPro" id="IPR017938">
    <property type="entry name" value="Riboflavin_synthase-like_b-brl"/>
</dbReference>
<name>A0A955L538_9BACT</name>
<dbReference type="Proteomes" id="UP000783287">
    <property type="component" value="Unassembled WGS sequence"/>
</dbReference>
<dbReference type="InterPro" id="IPR008333">
    <property type="entry name" value="Cbr1-like_FAD-bd_dom"/>
</dbReference>
<dbReference type="EMBL" id="JAGQLK010000025">
    <property type="protein sequence ID" value="MCA9383079.1"/>
    <property type="molecule type" value="Genomic_DNA"/>
</dbReference>
<comment type="caution">
    <text evidence="2">The sequence shown here is derived from an EMBL/GenBank/DDBJ whole genome shotgun (WGS) entry which is preliminary data.</text>
</comment>
<organism evidence="2 3">
    <name type="scientific">Candidatus Dojkabacteria bacterium</name>
    <dbReference type="NCBI Taxonomy" id="2099670"/>
    <lineage>
        <taxon>Bacteria</taxon>
        <taxon>Candidatus Dojkabacteria</taxon>
    </lineage>
</organism>
<evidence type="ECO:0000313" key="3">
    <source>
        <dbReference type="Proteomes" id="UP000783287"/>
    </source>
</evidence>